<evidence type="ECO:0000313" key="3">
    <source>
        <dbReference type="Proteomes" id="UP001612741"/>
    </source>
</evidence>
<dbReference type="Proteomes" id="UP001612741">
    <property type="component" value="Unassembled WGS sequence"/>
</dbReference>
<name>A0ABW7ZA53_9ACTN</name>
<gene>
    <name evidence="2" type="ORF">ACIBG2_47305</name>
</gene>
<evidence type="ECO:0000256" key="1">
    <source>
        <dbReference type="SAM" id="MobiDB-lite"/>
    </source>
</evidence>
<evidence type="ECO:0000313" key="2">
    <source>
        <dbReference type="EMBL" id="MFI6505060.1"/>
    </source>
</evidence>
<feature type="region of interest" description="Disordered" evidence="1">
    <location>
        <begin position="123"/>
        <end position="151"/>
    </location>
</feature>
<organism evidence="2 3">
    <name type="scientific">Nonomuraea typhae</name>
    <dbReference type="NCBI Taxonomy" id="2603600"/>
    <lineage>
        <taxon>Bacteria</taxon>
        <taxon>Bacillati</taxon>
        <taxon>Actinomycetota</taxon>
        <taxon>Actinomycetes</taxon>
        <taxon>Streptosporangiales</taxon>
        <taxon>Streptosporangiaceae</taxon>
        <taxon>Nonomuraea</taxon>
    </lineage>
</organism>
<comment type="caution">
    <text evidence="2">The sequence shown here is derived from an EMBL/GenBank/DDBJ whole genome shotgun (WGS) entry which is preliminary data.</text>
</comment>
<accession>A0ABW7ZA53</accession>
<keyword evidence="3" id="KW-1185">Reference proteome</keyword>
<sequence>MPKRGQFRALDPKLHPSKAKLASKLRELFLRSTLPSCRALSKALCYSESMTSQWMSGRRVPKPRELENLLSCLLKHCPTAFPGALEDMLKLRDLAAADHCRCCSAYEAPVPLIKPADLTSAPDWRSSALPVPPAEGDRQRKSETAQTTTTADNDLISRLERGRHADVRFVLIDAGRNLPVFDVIRTVDYLRSGNQDEAAEAVLHHAGHRAAGDIYELALLLNSARRADDVESLLRAASKA</sequence>
<reference evidence="2 3" key="1">
    <citation type="submission" date="2024-10" db="EMBL/GenBank/DDBJ databases">
        <title>The Natural Products Discovery Center: Release of the First 8490 Sequenced Strains for Exploring Actinobacteria Biosynthetic Diversity.</title>
        <authorList>
            <person name="Kalkreuter E."/>
            <person name="Kautsar S.A."/>
            <person name="Yang D."/>
            <person name="Bader C.D."/>
            <person name="Teijaro C.N."/>
            <person name="Fluegel L."/>
            <person name="Davis C.M."/>
            <person name="Simpson J.R."/>
            <person name="Lauterbach L."/>
            <person name="Steele A.D."/>
            <person name="Gui C."/>
            <person name="Meng S."/>
            <person name="Li G."/>
            <person name="Viehrig K."/>
            <person name="Ye F."/>
            <person name="Su P."/>
            <person name="Kiefer A.F."/>
            <person name="Nichols A."/>
            <person name="Cepeda A.J."/>
            <person name="Yan W."/>
            <person name="Fan B."/>
            <person name="Jiang Y."/>
            <person name="Adhikari A."/>
            <person name="Zheng C.-J."/>
            <person name="Schuster L."/>
            <person name="Cowan T.M."/>
            <person name="Smanski M.J."/>
            <person name="Chevrette M.G."/>
            <person name="De Carvalho L.P.S."/>
            <person name="Shen B."/>
        </authorList>
    </citation>
    <scope>NUCLEOTIDE SEQUENCE [LARGE SCALE GENOMIC DNA]</scope>
    <source>
        <strain evidence="2 3">NPDC050545</strain>
    </source>
</reference>
<proteinExistence type="predicted"/>
<dbReference type="EMBL" id="JBITGY010000017">
    <property type="protein sequence ID" value="MFI6505060.1"/>
    <property type="molecule type" value="Genomic_DNA"/>
</dbReference>
<protein>
    <recommendedName>
        <fullName evidence="4">XRE family transcriptional regulator</fullName>
    </recommendedName>
</protein>
<evidence type="ECO:0008006" key="4">
    <source>
        <dbReference type="Google" id="ProtNLM"/>
    </source>
</evidence>
<dbReference type="RefSeq" id="WP_397091069.1">
    <property type="nucleotide sequence ID" value="NZ_JBITGY010000017.1"/>
</dbReference>